<dbReference type="GeneID" id="93579091"/>
<dbReference type="VEuPathDB" id="FungiDB:ASPBRDRAFT_50754"/>
<feature type="compositionally biased region" description="Basic and acidic residues" evidence="1">
    <location>
        <begin position="120"/>
        <end position="142"/>
    </location>
</feature>
<dbReference type="AlphaFoldDB" id="A0A1L9V1W0"/>
<dbReference type="OrthoDB" id="5431211at2759"/>
<protein>
    <submittedName>
        <fullName evidence="2">Uncharacterized protein</fullName>
    </submittedName>
</protein>
<dbReference type="OMA" id="HISCGRW"/>
<keyword evidence="3" id="KW-1185">Reference proteome</keyword>
<feature type="compositionally biased region" description="Basic and acidic residues" evidence="1">
    <location>
        <begin position="160"/>
        <end position="184"/>
    </location>
</feature>
<feature type="compositionally biased region" description="Basic and acidic residues" evidence="1">
    <location>
        <begin position="458"/>
        <end position="467"/>
    </location>
</feature>
<reference evidence="3" key="1">
    <citation type="journal article" date="2017" name="Genome Biol.">
        <title>Comparative genomics reveals high biological diversity and specific adaptations in the industrially and medically important fungal genus Aspergillus.</title>
        <authorList>
            <person name="de Vries R.P."/>
            <person name="Riley R."/>
            <person name="Wiebenga A."/>
            <person name="Aguilar-Osorio G."/>
            <person name="Amillis S."/>
            <person name="Uchima C.A."/>
            <person name="Anderluh G."/>
            <person name="Asadollahi M."/>
            <person name="Askin M."/>
            <person name="Barry K."/>
            <person name="Battaglia E."/>
            <person name="Bayram O."/>
            <person name="Benocci T."/>
            <person name="Braus-Stromeyer S.A."/>
            <person name="Caldana C."/>
            <person name="Canovas D."/>
            <person name="Cerqueira G.C."/>
            <person name="Chen F."/>
            <person name="Chen W."/>
            <person name="Choi C."/>
            <person name="Clum A."/>
            <person name="Dos Santos R.A."/>
            <person name="Damasio A.R."/>
            <person name="Diallinas G."/>
            <person name="Emri T."/>
            <person name="Fekete E."/>
            <person name="Flipphi M."/>
            <person name="Freyberg S."/>
            <person name="Gallo A."/>
            <person name="Gournas C."/>
            <person name="Habgood R."/>
            <person name="Hainaut M."/>
            <person name="Harispe M.L."/>
            <person name="Henrissat B."/>
            <person name="Hilden K.S."/>
            <person name="Hope R."/>
            <person name="Hossain A."/>
            <person name="Karabika E."/>
            <person name="Karaffa L."/>
            <person name="Karanyi Z."/>
            <person name="Krasevec N."/>
            <person name="Kuo A."/>
            <person name="Kusch H."/>
            <person name="LaButti K."/>
            <person name="Lagendijk E.L."/>
            <person name="Lapidus A."/>
            <person name="Levasseur A."/>
            <person name="Lindquist E."/>
            <person name="Lipzen A."/>
            <person name="Logrieco A.F."/>
            <person name="MacCabe A."/>
            <person name="Maekelae M.R."/>
            <person name="Malavazi I."/>
            <person name="Melin P."/>
            <person name="Meyer V."/>
            <person name="Mielnichuk N."/>
            <person name="Miskei M."/>
            <person name="Molnar A.P."/>
            <person name="Mule G."/>
            <person name="Ngan C.Y."/>
            <person name="Orejas M."/>
            <person name="Orosz E."/>
            <person name="Ouedraogo J.P."/>
            <person name="Overkamp K.M."/>
            <person name="Park H.-S."/>
            <person name="Perrone G."/>
            <person name="Piumi F."/>
            <person name="Punt P.J."/>
            <person name="Ram A.F."/>
            <person name="Ramon A."/>
            <person name="Rauscher S."/>
            <person name="Record E."/>
            <person name="Riano-Pachon D.M."/>
            <person name="Robert V."/>
            <person name="Roehrig J."/>
            <person name="Ruller R."/>
            <person name="Salamov A."/>
            <person name="Salih N.S."/>
            <person name="Samson R.A."/>
            <person name="Sandor E."/>
            <person name="Sanguinetti M."/>
            <person name="Schuetze T."/>
            <person name="Sepcic K."/>
            <person name="Shelest E."/>
            <person name="Sherlock G."/>
            <person name="Sophianopoulou V."/>
            <person name="Squina F.M."/>
            <person name="Sun H."/>
            <person name="Susca A."/>
            <person name="Todd R.B."/>
            <person name="Tsang A."/>
            <person name="Unkles S.E."/>
            <person name="van de Wiele N."/>
            <person name="van Rossen-Uffink D."/>
            <person name="Oliveira J.V."/>
            <person name="Vesth T.C."/>
            <person name="Visser J."/>
            <person name="Yu J.-H."/>
            <person name="Zhou M."/>
            <person name="Andersen M.R."/>
            <person name="Archer D.B."/>
            <person name="Baker S.E."/>
            <person name="Benoit I."/>
            <person name="Brakhage A.A."/>
            <person name="Braus G.H."/>
            <person name="Fischer R."/>
            <person name="Frisvad J.C."/>
            <person name="Goldman G.H."/>
            <person name="Houbraken J."/>
            <person name="Oakley B."/>
            <person name="Pocsi I."/>
            <person name="Scazzocchio C."/>
            <person name="Seiboth B."/>
            <person name="vanKuyk P.A."/>
            <person name="Wortman J."/>
            <person name="Dyer P.S."/>
            <person name="Grigoriev I.V."/>
        </authorList>
    </citation>
    <scope>NUCLEOTIDE SEQUENCE [LARGE SCALE GENOMIC DNA]</scope>
    <source>
        <strain evidence="3">CBS 101740 / IMI 381727 / IBT 21946</strain>
    </source>
</reference>
<proteinExistence type="predicted"/>
<dbReference type="Proteomes" id="UP000184499">
    <property type="component" value="Unassembled WGS sequence"/>
</dbReference>
<gene>
    <name evidence="2" type="ORF">ASPBRDRAFT_50754</name>
</gene>
<dbReference type="RefSeq" id="XP_067485182.1">
    <property type="nucleotide sequence ID" value="XM_067626603.1"/>
</dbReference>
<evidence type="ECO:0000313" key="2">
    <source>
        <dbReference type="EMBL" id="OJJ77935.1"/>
    </source>
</evidence>
<dbReference type="STRING" id="767769.A0A1L9V1W0"/>
<feature type="compositionally biased region" description="Basic and acidic residues" evidence="1">
    <location>
        <begin position="668"/>
        <end position="685"/>
    </location>
</feature>
<name>A0A1L9V1W0_ASPBC</name>
<feature type="compositionally biased region" description="Low complexity" evidence="1">
    <location>
        <begin position="331"/>
        <end position="348"/>
    </location>
</feature>
<feature type="region of interest" description="Disordered" evidence="1">
    <location>
        <begin position="665"/>
        <end position="698"/>
    </location>
</feature>
<evidence type="ECO:0000256" key="1">
    <source>
        <dbReference type="SAM" id="MobiDB-lite"/>
    </source>
</evidence>
<feature type="compositionally biased region" description="Polar residues" evidence="1">
    <location>
        <begin position="430"/>
        <end position="442"/>
    </location>
</feature>
<feature type="compositionally biased region" description="Polar residues" evidence="1">
    <location>
        <begin position="285"/>
        <end position="300"/>
    </location>
</feature>
<feature type="compositionally biased region" description="Acidic residues" evidence="1">
    <location>
        <begin position="185"/>
        <end position="194"/>
    </location>
</feature>
<evidence type="ECO:0000313" key="3">
    <source>
        <dbReference type="Proteomes" id="UP000184499"/>
    </source>
</evidence>
<accession>A0A1L9V1W0</accession>
<dbReference type="EMBL" id="KV878679">
    <property type="protein sequence ID" value="OJJ77935.1"/>
    <property type="molecule type" value="Genomic_DNA"/>
</dbReference>
<feature type="region of interest" description="Disordered" evidence="1">
    <location>
        <begin position="26"/>
        <end position="467"/>
    </location>
</feature>
<sequence>MSDLPRPVQRKRKRDSTLQAVDLLNGLMGNVQNTPSRANRPGPATPYPTRRSTYSGGGDSADGVDEFGPVPQTVPSKPNHAHEIEVVTPRRSLEFSEPVPGGSTQYESDRTVQPPGSPESGDKSDDQSAESGEKQSPEKAEDGSEDDTPVISPNTSSKTPVEDSLGRDTEHVDERDDISSKSDEEMLNGEDLASEVELFSNNDEDPQPPLSRPSSSPSSSQETPGRKPETPPVSDIAAGPMPTELNEDTSSEQGRDAPPQPAGRRDSGRSDASSTKRLPTIAVEITTTKPSSPRSLSTGGHQVDGLSRAGNKQIPDSTTRSTQDEDPPYQPSEASSSSVPSPEPTSSENDVRHHSTEASPQIPDHLRQPMTRKHSTTSSQGTAKDKEMPPGRQPSGARQQASSRVVKESPTEGSQRSHNANHRGGRHATESASQGRSVSSQGAPIRTATPDEPTQANPDERRHGPERLEDSAWFKEASELDGQGSNWRRLIQNMKPRKIASNNETADFGFESLKRDLDFLIHVQTDIIENLALDTGPSEYDLRNYSATLNRIDKQGRRRLEEAYTLSTEGNEEQGGALVEVFDVQIISLMVRLVLVCFQAYHVDHRLFPEASRHLQHAMKVLLQRCDQINALIRGRYVACRAVSPGLRLPLRRLLESLDKGRLKKRHAREDAAADTPAPREDQSKPPKVTNQERPWTDEERSALEEGLQLYQGPDRYYQICRFYRDGIGQRGMKEVRKESAKLYYRRLPKIREEVKAEEGRRKWWWLLKVVQVE</sequence>
<organism evidence="2 3">
    <name type="scientific">Aspergillus brasiliensis (strain CBS 101740 / IMI 381727 / IBT 21946)</name>
    <dbReference type="NCBI Taxonomy" id="767769"/>
    <lineage>
        <taxon>Eukaryota</taxon>
        <taxon>Fungi</taxon>
        <taxon>Dikarya</taxon>
        <taxon>Ascomycota</taxon>
        <taxon>Pezizomycotina</taxon>
        <taxon>Eurotiomycetes</taxon>
        <taxon>Eurotiomycetidae</taxon>
        <taxon>Eurotiales</taxon>
        <taxon>Aspergillaceae</taxon>
        <taxon>Aspergillus</taxon>
        <taxon>Aspergillus subgen. Circumdati</taxon>
    </lineage>
</organism>